<dbReference type="PRINTS" id="PR00369">
    <property type="entry name" value="FLAVODOXIN"/>
</dbReference>
<keyword evidence="1" id="KW-0285">Flavoprotein</keyword>
<feature type="region of interest" description="Disordered" evidence="2">
    <location>
        <begin position="26"/>
        <end position="54"/>
    </location>
</feature>
<feature type="compositionally biased region" description="Basic and acidic residues" evidence="2">
    <location>
        <begin position="26"/>
        <end position="35"/>
    </location>
</feature>
<dbReference type="PANTHER" id="PTHR19384">
    <property type="entry name" value="NITRIC OXIDE SYNTHASE-RELATED"/>
    <property type="match status" value="1"/>
</dbReference>
<dbReference type="GO" id="GO:0010181">
    <property type="term" value="F:FMN binding"/>
    <property type="evidence" value="ECO:0007669"/>
    <property type="project" value="InterPro"/>
</dbReference>
<dbReference type="AlphaFoldDB" id="A0A7S2EFK1"/>
<protein>
    <recommendedName>
        <fullName evidence="3">Flavodoxin-like domain-containing protein</fullName>
    </recommendedName>
</protein>
<dbReference type="GO" id="GO:0004783">
    <property type="term" value="F:sulfite reductase (NADPH) activity"/>
    <property type="evidence" value="ECO:0007669"/>
    <property type="project" value="TreeGrafter"/>
</dbReference>
<dbReference type="PANTHER" id="PTHR19384:SF109">
    <property type="entry name" value="SULFITE REDUCTASE [NADPH] FLAVOPROTEIN COMPONENT"/>
    <property type="match status" value="1"/>
</dbReference>
<dbReference type="PROSITE" id="PS50902">
    <property type="entry name" value="FLAVODOXIN_LIKE"/>
    <property type="match status" value="1"/>
</dbReference>
<dbReference type="InterPro" id="IPR001094">
    <property type="entry name" value="Flavdoxin-like"/>
</dbReference>
<accession>A0A7S2EFK1</accession>
<dbReference type="Gene3D" id="3.40.50.360">
    <property type="match status" value="1"/>
</dbReference>
<feature type="domain" description="Flavodoxin-like" evidence="3">
    <location>
        <begin position="195"/>
        <end position="354"/>
    </location>
</feature>
<gene>
    <name evidence="4" type="ORF">DBRI1063_LOCUS13042</name>
</gene>
<evidence type="ECO:0000256" key="2">
    <source>
        <dbReference type="SAM" id="MobiDB-lite"/>
    </source>
</evidence>
<feature type="region of interest" description="Disordered" evidence="2">
    <location>
        <begin position="362"/>
        <end position="386"/>
    </location>
</feature>
<dbReference type="SUPFAM" id="SSF52218">
    <property type="entry name" value="Flavoproteins"/>
    <property type="match status" value="1"/>
</dbReference>
<name>A0A7S2EFK1_9STRA</name>
<dbReference type="EMBL" id="HBGN01020466">
    <property type="protein sequence ID" value="CAD9333916.1"/>
    <property type="molecule type" value="Transcribed_RNA"/>
</dbReference>
<sequence>MKSARKFASKTARSLTLRGSVFKAKDLTKGGKESKSSSVISSSPRPEKHRSHSIHTFDNGHVIRSAGDLVEMEQAVESLQSALNLIKDAANEKGTWVDARDLLDETAAALDDAGLAMRRRSSANSDGNVHPTEANILKLSDEVVRKRQRLLGGSFVHDADGVWTKSVYGDCNGISFGADNDELCRVPDEEKEEKALIIYASQTGTSEMFAKSLCNSLGGESCCVVRNMNGIGIKDLAMHKRVYIICSTFGCGRPPRDGELLYAHVQLEAMRCTVNLEDLSIDDEEEEKPLAGTSVAIAALGSTEFAGYAKFGLDLTNELISLGASLALKTSTVDSRNGKSEQERIFQQWESTIVQMEKERLMEKGKPMLPTTRPRSSKIIPSSEAV</sequence>
<evidence type="ECO:0000313" key="4">
    <source>
        <dbReference type="EMBL" id="CAD9333916.1"/>
    </source>
</evidence>
<evidence type="ECO:0000256" key="1">
    <source>
        <dbReference type="ARBA" id="ARBA00022630"/>
    </source>
</evidence>
<proteinExistence type="predicted"/>
<dbReference type="GO" id="GO:0005829">
    <property type="term" value="C:cytosol"/>
    <property type="evidence" value="ECO:0007669"/>
    <property type="project" value="TreeGrafter"/>
</dbReference>
<reference evidence="4" key="1">
    <citation type="submission" date="2021-01" db="EMBL/GenBank/DDBJ databases">
        <authorList>
            <person name="Corre E."/>
            <person name="Pelletier E."/>
            <person name="Niang G."/>
            <person name="Scheremetjew M."/>
            <person name="Finn R."/>
            <person name="Kale V."/>
            <person name="Holt S."/>
            <person name="Cochrane G."/>
            <person name="Meng A."/>
            <person name="Brown T."/>
            <person name="Cohen L."/>
        </authorList>
    </citation>
    <scope>NUCLEOTIDE SEQUENCE</scope>
    <source>
        <strain evidence="4">Pop2</strain>
    </source>
</reference>
<organism evidence="4">
    <name type="scientific">Ditylum brightwellii</name>
    <dbReference type="NCBI Taxonomy" id="49249"/>
    <lineage>
        <taxon>Eukaryota</taxon>
        <taxon>Sar</taxon>
        <taxon>Stramenopiles</taxon>
        <taxon>Ochrophyta</taxon>
        <taxon>Bacillariophyta</taxon>
        <taxon>Mediophyceae</taxon>
        <taxon>Lithodesmiophycidae</taxon>
        <taxon>Lithodesmiales</taxon>
        <taxon>Lithodesmiaceae</taxon>
        <taxon>Ditylum</taxon>
    </lineage>
</organism>
<evidence type="ECO:0000259" key="3">
    <source>
        <dbReference type="PROSITE" id="PS50902"/>
    </source>
</evidence>
<dbReference type="InterPro" id="IPR008254">
    <property type="entry name" value="Flavodoxin/NO_synth"/>
</dbReference>
<dbReference type="GO" id="GO:0050660">
    <property type="term" value="F:flavin adenine dinucleotide binding"/>
    <property type="evidence" value="ECO:0007669"/>
    <property type="project" value="TreeGrafter"/>
</dbReference>
<dbReference type="Pfam" id="PF00258">
    <property type="entry name" value="Flavodoxin_1"/>
    <property type="match status" value="1"/>
</dbReference>
<dbReference type="InterPro" id="IPR029039">
    <property type="entry name" value="Flavoprotein-like_sf"/>
</dbReference>